<dbReference type="InterPro" id="IPR017871">
    <property type="entry name" value="ABC_transporter-like_CS"/>
</dbReference>
<dbReference type="InterPro" id="IPR011527">
    <property type="entry name" value="ABC1_TM_dom"/>
</dbReference>
<evidence type="ECO:0000313" key="11">
    <source>
        <dbReference type="Proteomes" id="UP000241436"/>
    </source>
</evidence>
<evidence type="ECO:0000313" key="10">
    <source>
        <dbReference type="EMBL" id="PTL36180.1"/>
    </source>
</evidence>
<dbReference type="GO" id="GO:0016887">
    <property type="term" value="F:ATP hydrolysis activity"/>
    <property type="evidence" value="ECO:0007669"/>
    <property type="project" value="InterPro"/>
</dbReference>
<evidence type="ECO:0000259" key="8">
    <source>
        <dbReference type="PROSITE" id="PS50893"/>
    </source>
</evidence>
<comment type="subcellular location">
    <subcellularLocation>
        <location evidence="1">Cell membrane</location>
        <topology evidence="1">Multi-pass membrane protein</topology>
    </subcellularLocation>
</comment>
<feature type="transmembrane region" description="Helical" evidence="7">
    <location>
        <begin position="75"/>
        <end position="96"/>
    </location>
</feature>
<proteinExistence type="predicted"/>
<organism evidence="10 11">
    <name type="scientific">Candidatus Methylomirabilis limnetica</name>
    <dbReference type="NCBI Taxonomy" id="2033718"/>
    <lineage>
        <taxon>Bacteria</taxon>
        <taxon>Candidatus Methylomirabilota</taxon>
        <taxon>Candidatus Methylomirabilia</taxon>
        <taxon>Candidatus Methylomirabilales</taxon>
        <taxon>Candidatus Methylomirabilaceae</taxon>
        <taxon>Candidatus Methylomirabilis</taxon>
    </lineage>
</organism>
<dbReference type="Gene3D" id="3.40.50.300">
    <property type="entry name" value="P-loop containing nucleotide triphosphate hydrolases"/>
    <property type="match status" value="1"/>
</dbReference>
<dbReference type="EMBL" id="NVQC01000017">
    <property type="protein sequence ID" value="PTL36180.1"/>
    <property type="molecule type" value="Genomic_DNA"/>
</dbReference>
<dbReference type="PANTHER" id="PTHR24221:SF654">
    <property type="entry name" value="ATP-BINDING CASSETTE SUB-FAMILY B MEMBER 6"/>
    <property type="match status" value="1"/>
</dbReference>
<evidence type="ECO:0000256" key="6">
    <source>
        <dbReference type="ARBA" id="ARBA00023136"/>
    </source>
</evidence>
<dbReference type="Proteomes" id="UP000241436">
    <property type="component" value="Unassembled WGS sequence"/>
</dbReference>
<keyword evidence="5 7" id="KW-1133">Transmembrane helix</keyword>
<evidence type="ECO:0000256" key="3">
    <source>
        <dbReference type="ARBA" id="ARBA00022741"/>
    </source>
</evidence>
<dbReference type="GO" id="GO:0140359">
    <property type="term" value="F:ABC-type transporter activity"/>
    <property type="evidence" value="ECO:0007669"/>
    <property type="project" value="InterPro"/>
</dbReference>
<gene>
    <name evidence="10" type="ORF">CLG94_05840</name>
</gene>
<dbReference type="RefSeq" id="WP_107561927.1">
    <property type="nucleotide sequence ID" value="NZ_NVQC01000017.1"/>
</dbReference>
<feature type="transmembrane region" description="Helical" evidence="7">
    <location>
        <begin position="154"/>
        <end position="173"/>
    </location>
</feature>
<keyword evidence="3" id="KW-0547">Nucleotide-binding</keyword>
<dbReference type="GO" id="GO:0034040">
    <property type="term" value="F:ATPase-coupled lipid transmembrane transporter activity"/>
    <property type="evidence" value="ECO:0007669"/>
    <property type="project" value="TreeGrafter"/>
</dbReference>
<reference evidence="10 11" key="1">
    <citation type="submission" date="2017-09" db="EMBL/GenBank/DDBJ databases">
        <title>Bloom of a denitrifying methanotroph, Candidatus Methylomirabilis limnetica, in a deep stratified lake.</title>
        <authorList>
            <person name="Graf J.S."/>
            <person name="Marchant H.K."/>
            <person name="Tienken D."/>
            <person name="Hach P.F."/>
            <person name="Brand A."/>
            <person name="Schubert C.J."/>
            <person name="Kuypers M.M."/>
            <person name="Milucka J."/>
        </authorList>
    </citation>
    <scope>NUCLEOTIDE SEQUENCE [LARGE SCALE GENOMIC DNA]</scope>
    <source>
        <strain evidence="10 11">Zug</strain>
    </source>
</reference>
<dbReference type="Gene3D" id="1.20.1560.10">
    <property type="entry name" value="ABC transporter type 1, transmembrane domain"/>
    <property type="match status" value="1"/>
</dbReference>
<name>A0A2T4TYK0_9BACT</name>
<dbReference type="InterPro" id="IPR036640">
    <property type="entry name" value="ABC1_TM_sf"/>
</dbReference>
<dbReference type="GO" id="GO:0005886">
    <property type="term" value="C:plasma membrane"/>
    <property type="evidence" value="ECO:0007669"/>
    <property type="project" value="UniProtKB-SubCell"/>
</dbReference>
<dbReference type="AlphaFoldDB" id="A0A2T4TYK0"/>
<reference evidence="11" key="2">
    <citation type="journal article" date="2018" name="Environ. Microbiol.">
        <title>Bloom of a denitrifying methanotroph, 'Candidatus Methylomirabilis limnetica', in a deep stratified lake.</title>
        <authorList>
            <person name="Graf J.S."/>
            <person name="Mayr M.J."/>
            <person name="Marchant H.K."/>
            <person name="Tienken D."/>
            <person name="Hach P.F."/>
            <person name="Brand A."/>
            <person name="Schubert C.J."/>
            <person name="Kuypers M.M."/>
            <person name="Milucka J."/>
        </authorList>
    </citation>
    <scope>NUCLEOTIDE SEQUENCE [LARGE SCALE GENOMIC DNA]</scope>
    <source>
        <strain evidence="11">Zug</strain>
    </source>
</reference>
<sequence length="580" mass="63420">MRFLSTIVRMYPRRSALTLISLLFASIAEGAGLLFLLPMLSMATGEKTFVTGSLPSGAQHILMQSLSVVGLTPTVGTLLIVIVFCVTVKGAFLLLAKTQVGYTVTHVATELRLSLLQALLAARWEYYVRQPVGSFANAVGTEAMRASMAYLEGAKSTTLFIEAVVYACVAFVVAGKTTLGILVPGIVIFYGLNRFIRMAHRAGNRQTHLLKSLLAGLTDSLQSIKPLKAMAREELIGPPLKSNARRLNRAFQREVLSTELLSSSQEILLTVIIAVGLYVALSRWQMPFNIVMVMVFLLARLLTCLAKMQRQYQKMRTLESAFWSLQAAIDGANRDREAEPGGLPPHLERALCLDKVNFGYGKHRVLWNASLTVPVGSFTAIMGPSGAGKTTIADLFTGLLRPQQGHVFIDDLPLDSVDLRQWRRMIGYVPQETFLFHDTVLQNVTLGDPELSEADAEAALRAAGAWDFVIARPSGIHSSVGERGSTLSGGQRQRIAIARALAHRPKLLILDEVTSALDPETETEICRMLRGLLGRLTILAISHQPTVVESADRVYRIRHGEVSLVTSDHDSGLIPIMPQA</sequence>
<accession>A0A2T4TYK0</accession>
<dbReference type="InterPro" id="IPR003593">
    <property type="entry name" value="AAA+_ATPase"/>
</dbReference>
<evidence type="ECO:0000256" key="1">
    <source>
        <dbReference type="ARBA" id="ARBA00004651"/>
    </source>
</evidence>
<dbReference type="OrthoDB" id="9806127at2"/>
<dbReference type="PROSITE" id="PS50929">
    <property type="entry name" value="ABC_TM1F"/>
    <property type="match status" value="1"/>
</dbReference>
<evidence type="ECO:0000256" key="7">
    <source>
        <dbReference type="SAM" id="Phobius"/>
    </source>
</evidence>
<feature type="transmembrane region" description="Helical" evidence="7">
    <location>
        <begin position="179"/>
        <end position="196"/>
    </location>
</feature>
<dbReference type="SUPFAM" id="SSF52540">
    <property type="entry name" value="P-loop containing nucleoside triphosphate hydrolases"/>
    <property type="match status" value="1"/>
</dbReference>
<evidence type="ECO:0000256" key="5">
    <source>
        <dbReference type="ARBA" id="ARBA00022989"/>
    </source>
</evidence>
<keyword evidence="2 7" id="KW-0812">Transmembrane</keyword>
<dbReference type="InterPro" id="IPR003439">
    <property type="entry name" value="ABC_transporter-like_ATP-bd"/>
</dbReference>
<keyword evidence="6 7" id="KW-0472">Membrane</keyword>
<comment type="caution">
    <text evidence="10">The sequence shown here is derived from an EMBL/GenBank/DDBJ whole genome shotgun (WGS) entry which is preliminary data.</text>
</comment>
<dbReference type="InterPro" id="IPR039421">
    <property type="entry name" value="Type_1_exporter"/>
</dbReference>
<evidence type="ECO:0000256" key="4">
    <source>
        <dbReference type="ARBA" id="ARBA00022840"/>
    </source>
</evidence>
<feature type="transmembrane region" description="Helical" evidence="7">
    <location>
        <begin position="286"/>
        <end position="306"/>
    </location>
</feature>
<protein>
    <submittedName>
        <fullName evidence="10">ABC transporter ATP-binding protein</fullName>
    </submittedName>
</protein>
<dbReference type="SUPFAM" id="SSF90123">
    <property type="entry name" value="ABC transporter transmembrane region"/>
    <property type="match status" value="1"/>
</dbReference>
<dbReference type="CDD" id="cd03228">
    <property type="entry name" value="ABCC_MRP_Like"/>
    <property type="match status" value="1"/>
</dbReference>
<dbReference type="PROSITE" id="PS50893">
    <property type="entry name" value="ABC_TRANSPORTER_2"/>
    <property type="match status" value="1"/>
</dbReference>
<feature type="domain" description="ABC transmembrane type-1" evidence="9">
    <location>
        <begin position="16"/>
        <end position="317"/>
    </location>
</feature>
<feature type="domain" description="ABC transporter" evidence="8">
    <location>
        <begin position="351"/>
        <end position="580"/>
    </location>
</feature>
<dbReference type="Pfam" id="PF00664">
    <property type="entry name" value="ABC_membrane"/>
    <property type="match status" value="1"/>
</dbReference>
<keyword evidence="4 10" id="KW-0067">ATP-binding</keyword>
<keyword evidence="11" id="KW-1185">Reference proteome</keyword>
<feature type="transmembrane region" description="Helical" evidence="7">
    <location>
        <begin position="255"/>
        <end position="280"/>
    </location>
</feature>
<dbReference type="GO" id="GO:0005524">
    <property type="term" value="F:ATP binding"/>
    <property type="evidence" value="ECO:0007669"/>
    <property type="project" value="UniProtKB-KW"/>
</dbReference>
<evidence type="ECO:0000259" key="9">
    <source>
        <dbReference type="PROSITE" id="PS50929"/>
    </source>
</evidence>
<dbReference type="PROSITE" id="PS00211">
    <property type="entry name" value="ABC_TRANSPORTER_1"/>
    <property type="match status" value="1"/>
</dbReference>
<evidence type="ECO:0000256" key="2">
    <source>
        <dbReference type="ARBA" id="ARBA00022692"/>
    </source>
</evidence>
<dbReference type="InterPro" id="IPR027417">
    <property type="entry name" value="P-loop_NTPase"/>
</dbReference>
<dbReference type="SMART" id="SM00382">
    <property type="entry name" value="AAA"/>
    <property type="match status" value="1"/>
</dbReference>
<dbReference type="PANTHER" id="PTHR24221">
    <property type="entry name" value="ATP-BINDING CASSETTE SUB-FAMILY B"/>
    <property type="match status" value="1"/>
</dbReference>
<dbReference type="Pfam" id="PF00005">
    <property type="entry name" value="ABC_tran"/>
    <property type="match status" value="1"/>
</dbReference>